<dbReference type="PANTHER" id="PTHR19303:SF74">
    <property type="entry name" value="POGO TRANSPOSABLE ELEMENT WITH KRAB DOMAIN"/>
    <property type="match status" value="1"/>
</dbReference>
<reference evidence="3" key="1">
    <citation type="submission" date="2025-08" db="UniProtKB">
        <authorList>
            <consortium name="Ensembl"/>
        </authorList>
    </citation>
    <scope>IDENTIFICATION</scope>
</reference>
<evidence type="ECO:0000313" key="3">
    <source>
        <dbReference type="Ensembl" id="ENSCCRP00000128900.1"/>
    </source>
</evidence>
<feature type="compositionally biased region" description="Polar residues" evidence="1">
    <location>
        <begin position="150"/>
        <end position="312"/>
    </location>
</feature>
<feature type="domain" description="DDE-1" evidence="2">
    <location>
        <begin position="2"/>
        <end position="88"/>
    </location>
</feature>
<sequence>MKDTHFVDFLKHFSEQTKCSKEKPCLLLLDNHESHLSIDGLNYAKENGIIMLSFPPHCSHRLQPLDRSVYGPLKRHINSACDAWMRNNPGKTMSIYDIHGIVAIAYPLAATPLNIQAGFRVSGVQPYNRDVFMETEFAPSYATDRPIQNPALSGSSTNSALPGSSTNSALPGPSTNPSMPGSSTNSALPGPSTNPSMPGSSTNSALPGPSTNPSMPGSSTNSALPGPSTNPSMPGSSTNSALPGPSTNPSMPGSSTNSALPGPSTNPSMPGSSTNSALPGPSTNPSMPGPSPNSALPGSSTNSSLPGPSTNHFMPGPTFHSVIWFYVKAIEHLNQSSK</sequence>
<dbReference type="AlphaFoldDB" id="A0A9J7ZI55"/>
<dbReference type="Proteomes" id="UP001108240">
    <property type="component" value="Unplaced"/>
</dbReference>
<dbReference type="SUPFAM" id="SSF51120">
    <property type="entry name" value="beta-Roll"/>
    <property type="match status" value="1"/>
</dbReference>
<evidence type="ECO:0000256" key="1">
    <source>
        <dbReference type="SAM" id="MobiDB-lite"/>
    </source>
</evidence>
<dbReference type="PANTHER" id="PTHR19303">
    <property type="entry name" value="TRANSPOSON"/>
    <property type="match status" value="1"/>
</dbReference>
<dbReference type="InterPro" id="IPR050863">
    <property type="entry name" value="CenT-Element_Derived"/>
</dbReference>
<accession>A0A9J7ZI55</accession>
<evidence type="ECO:0000313" key="4">
    <source>
        <dbReference type="Proteomes" id="UP001108240"/>
    </source>
</evidence>
<dbReference type="Pfam" id="PF03184">
    <property type="entry name" value="DDE_1"/>
    <property type="match status" value="1"/>
</dbReference>
<reference evidence="3" key="2">
    <citation type="submission" date="2025-09" db="UniProtKB">
        <authorList>
            <consortium name="Ensembl"/>
        </authorList>
    </citation>
    <scope>IDENTIFICATION</scope>
</reference>
<organism evidence="3 4">
    <name type="scientific">Cyprinus carpio carpio</name>
    <dbReference type="NCBI Taxonomy" id="630221"/>
    <lineage>
        <taxon>Eukaryota</taxon>
        <taxon>Metazoa</taxon>
        <taxon>Chordata</taxon>
        <taxon>Craniata</taxon>
        <taxon>Vertebrata</taxon>
        <taxon>Euteleostomi</taxon>
        <taxon>Actinopterygii</taxon>
        <taxon>Neopterygii</taxon>
        <taxon>Teleostei</taxon>
        <taxon>Ostariophysi</taxon>
        <taxon>Cypriniformes</taxon>
        <taxon>Cyprinidae</taxon>
        <taxon>Cyprininae</taxon>
        <taxon>Cyprinus</taxon>
    </lineage>
</organism>
<dbReference type="OMA" id="WCLAYPR"/>
<dbReference type="InterPro" id="IPR011049">
    <property type="entry name" value="Serralysin-like_metalloprot_C"/>
</dbReference>
<name>A0A9J7ZI55_CYPCA</name>
<dbReference type="GO" id="GO:0005634">
    <property type="term" value="C:nucleus"/>
    <property type="evidence" value="ECO:0007669"/>
    <property type="project" value="TreeGrafter"/>
</dbReference>
<dbReference type="GeneTree" id="ENSGT00940000166278"/>
<proteinExistence type="predicted"/>
<protein>
    <recommendedName>
        <fullName evidence="2">DDE-1 domain-containing protein</fullName>
    </recommendedName>
</protein>
<evidence type="ECO:0000259" key="2">
    <source>
        <dbReference type="Pfam" id="PF03184"/>
    </source>
</evidence>
<feature type="region of interest" description="Disordered" evidence="1">
    <location>
        <begin position="143"/>
        <end position="312"/>
    </location>
</feature>
<dbReference type="GO" id="GO:0003677">
    <property type="term" value="F:DNA binding"/>
    <property type="evidence" value="ECO:0007669"/>
    <property type="project" value="TreeGrafter"/>
</dbReference>
<dbReference type="InterPro" id="IPR004875">
    <property type="entry name" value="DDE_SF_endonuclease_dom"/>
</dbReference>
<keyword evidence="4" id="KW-1185">Reference proteome</keyword>
<dbReference type="Ensembl" id="ENSCCRT00000144772.1">
    <property type="protein sequence ID" value="ENSCCRP00000128900.1"/>
    <property type="gene ID" value="ENSCCRG00000072766.1"/>
</dbReference>